<evidence type="ECO:0000256" key="4">
    <source>
        <dbReference type="ARBA" id="ARBA00023136"/>
    </source>
</evidence>
<dbReference type="InterPro" id="IPR050307">
    <property type="entry name" value="Sterol_Desaturase_Related"/>
</dbReference>
<evidence type="ECO:0000256" key="2">
    <source>
        <dbReference type="ARBA" id="ARBA00022692"/>
    </source>
</evidence>
<evidence type="ECO:0000256" key="5">
    <source>
        <dbReference type="SAM" id="Phobius"/>
    </source>
</evidence>
<dbReference type="PANTHER" id="PTHR11863">
    <property type="entry name" value="STEROL DESATURASE"/>
    <property type="match status" value="1"/>
</dbReference>
<proteinExistence type="predicted"/>
<dbReference type="GO" id="GO:0016491">
    <property type="term" value="F:oxidoreductase activity"/>
    <property type="evidence" value="ECO:0007669"/>
    <property type="project" value="InterPro"/>
</dbReference>
<feature type="transmembrane region" description="Helical" evidence="5">
    <location>
        <begin position="70"/>
        <end position="88"/>
    </location>
</feature>
<name>I4VTH5_9GAMM</name>
<sequence length="240" mass="27150">MWVNELLSYWLQAPWAIALVMATCVHMTIYFAGAGLGSYFTSNLWPRLHLGQTIDTHPPRPKQVMGEIRNGIVACLVFGVISLSYRALCTGLWPASWPMGLLQITAFVVFNNVYSYATHRMLHSRQLIRIHRVHHHSVRVTPWSGYSVHPVEAVIIGATLPLFMLVVPLGIGTAFLLHALGMLFTTCIHCNYDLMPNCPDGNWIKRLVDDPGYHRLHHTRGNVNYGFTSRAMDRLFRTIG</sequence>
<dbReference type="GO" id="GO:0016020">
    <property type="term" value="C:membrane"/>
    <property type="evidence" value="ECO:0007669"/>
    <property type="project" value="UniProtKB-SubCell"/>
</dbReference>
<feature type="transmembrane region" description="Helical" evidence="5">
    <location>
        <begin position="100"/>
        <end position="117"/>
    </location>
</feature>
<dbReference type="Pfam" id="PF04116">
    <property type="entry name" value="FA_hydroxylase"/>
    <property type="match status" value="1"/>
</dbReference>
<dbReference type="AlphaFoldDB" id="I4VTH5"/>
<dbReference type="InterPro" id="IPR006694">
    <property type="entry name" value="Fatty_acid_hydroxylase"/>
</dbReference>
<dbReference type="STRING" id="1163408.UU9_06909"/>
<evidence type="ECO:0000256" key="3">
    <source>
        <dbReference type="ARBA" id="ARBA00022989"/>
    </source>
</evidence>
<keyword evidence="4 5" id="KW-0472">Membrane</keyword>
<evidence type="ECO:0000256" key="1">
    <source>
        <dbReference type="ARBA" id="ARBA00004370"/>
    </source>
</evidence>
<evidence type="ECO:0000313" key="8">
    <source>
        <dbReference type="Proteomes" id="UP000004210"/>
    </source>
</evidence>
<reference evidence="7 8" key="1">
    <citation type="journal article" date="2012" name="J. Bacteriol.">
        <title>Genome sequences for six rhodanobacter strains, isolated from soils and the terrestrial subsurface, with variable denitrification capabilities.</title>
        <authorList>
            <person name="Kostka J.E."/>
            <person name="Green S.J."/>
            <person name="Rishishwar L."/>
            <person name="Prakash O."/>
            <person name="Katz L.S."/>
            <person name="Marino-Ramirez L."/>
            <person name="Jordan I.K."/>
            <person name="Munk C."/>
            <person name="Ivanova N."/>
            <person name="Mikhailova N."/>
            <person name="Watson D.B."/>
            <person name="Brown S.D."/>
            <person name="Palumbo A.V."/>
            <person name="Brooks S.C."/>
        </authorList>
    </citation>
    <scope>NUCLEOTIDE SEQUENCE [LARGE SCALE GENOMIC DNA]</scope>
    <source>
        <strain evidence="8">Jip2T</strain>
    </source>
</reference>
<accession>I4VTH5</accession>
<feature type="transmembrane region" description="Helical" evidence="5">
    <location>
        <begin position="15"/>
        <end position="40"/>
    </location>
</feature>
<gene>
    <name evidence="7" type="ORF">UU9_06909</name>
</gene>
<evidence type="ECO:0000313" key="7">
    <source>
        <dbReference type="EMBL" id="EIL90516.1"/>
    </source>
</evidence>
<dbReference type="GO" id="GO:0008610">
    <property type="term" value="P:lipid biosynthetic process"/>
    <property type="evidence" value="ECO:0007669"/>
    <property type="project" value="InterPro"/>
</dbReference>
<feature type="transmembrane region" description="Helical" evidence="5">
    <location>
        <begin position="162"/>
        <end position="184"/>
    </location>
</feature>
<comment type="subcellular location">
    <subcellularLocation>
        <location evidence="1">Membrane</location>
    </subcellularLocation>
</comment>
<keyword evidence="3 5" id="KW-1133">Transmembrane helix</keyword>
<organism evidence="7 8">
    <name type="scientific">Rhodanobacter fulvus Jip2</name>
    <dbReference type="NCBI Taxonomy" id="1163408"/>
    <lineage>
        <taxon>Bacteria</taxon>
        <taxon>Pseudomonadati</taxon>
        <taxon>Pseudomonadota</taxon>
        <taxon>Gammaproteobacteria</taxon>
        <taxon>Lysobacterales</taxon>
        <taxon>Rhodanobacteraceae</taxon>
        <taxon>Rhodanobacter</taxon>
    </lineage>
</organism>
<dbReference type="EMBL" id="AJXU01000028">
    <property type="protein sequence ID" value="EIL90516.1"/>
    <property type="molecule type" value="Genomic_DNA"/>
</dbReference>
<dbReference type="eggNOG" id="COG3000">
    <property type="taxonomic scope" value="Bacteria"/>
</dbReference>
<evidence type="ECO:0000259" key="6">
    <source>
        <dbReference type="Pfam" id="PF04116"/>
    </source>
</evidence>
<dbReference type="Proteomes" id="UP000004210">
    <property type="component" value="Unassembled WGS sequence"/>
</dbReference>
<comment type="caution">
    <text evidence="7">The sequence shown here is derived from an EMBL/GenBank/DDBJ whole genome shotgun (WGS) entry which is preliminary data.</text>
</comment>
<dbReference type="GO" id="GO:0005506">
    <property type="term" value="F:iron ion binding"/>
    <property type="evidence" value="ECO:0007669"/>
    <property type="project" value="InterPro"/>
</dbReference>
<keyword evidence="8" id="KW-1185">Reference proteome</keyword>
<feature type="domain" description="Fatty acid hydroxylase" evidence="6">
    <location>
        <begin position="105"/>
        <end position="238"/>
    </location>
</feature>
<keyword evidence="2 5" id="KW-0812">Transmembrane</keyword>
<protein>
    <submittedName>
        <fullName evidence="7">C-5 sterol desaturase</fullName>
    </submittedName>
</protein>